<evidence type="ECO:0000256" key="2">
    <source>
        <dbReference type="ARBA" id="ARBA00022723"/>
    </source>
</evidence>
<dbReference type="Gene3D" id="3.30.1740.10">
    <property type="entry name" value="Zinc finger, PARP-type"/>
    <property type="match status" value="1"/>
</dbReference>
<dbReference type="GO" id="GO:0003677">
    <property type="term" value="F:DNA binding"/>
    <property type="evidence" value="ECO:0007669"/>
    <property type="project" value="InterPro"/>
</dbReference>
<dbReference type="CDD" id="cd06257">
    <property type="entry name" value="DnaJ"/>
    <property type="match status" value="1"/>
</dbReference>
<dbReference type="InterPro" id="IPR001510">
    <property type="entry name" value="Znf_PARP"/>
</dbReference>
<dbReference type="GO" id="GO:0005634">
    <property type="term" value="C:nucleus"/>
    <property type="evidence" value="ECO:0007669"/>
    <property type="project" value="UniProtKB-SubCell"/>
</dbReference>
<dbReference type="EMBL" id="JAQMWT010000185">
    <property type="protein sequence ID" value="KAJ8608077.1"/>
    <property type="molecule type" value="Genomic_DNA"/>
</dbReference>
<evidence type="ECO:0000259" key="8">
    <source>
        <dbReference type="PROSITE" id="PS50172"/>
    </source>
</evidence>
<keyword evidence="10" id="KW-1185">Reference proteome</keyword>
<dbReference type="InterPro" id="IPR001357">
    <property type="entry name" value="BRCT_dom"/>
</dbReference>
<dbReference type="GO" id="GO:0008270">
    <property type="term" value="F:zinc ion binding"/>
    <property type="evidence" value="ECO:0007669"/>
    <property type="project" value="UniProtKB-KW"/>
</dbReference>
<evidence type="ECO:0000256" key="5">
    <source>
        <dbReference type="ARBA" id="ARBA00023242"/>
    </source>
</evidence>
<keyword evidence="4" id="KW-0862">Zinc</keyword>
<dbReference type="Gene3D" id="1.10.287.110">
    <property type="entry name" value="DnaJ domain"/>
    <property type="match status" value="1"/>
</dbReference>
<dbReference type="InterPro" id="IPR036869">
    <property type="entry name" value="J_dom_sf"/>
</dbReference>
<evidence type="ECO:0000256" key="4">
    <source>
        <dbReference type="ARBA" id="ARBA00022833"/>
    </source>
</evidence>
<dbReference type="Pfam" id="PF00533">
    <property type="entry name" value="BRCT"/>
    <property type="match status" value="1"/>
</dbReference>
<feature type="domain" description="J" evidence="7">
    <location>
        <begin position="8"/>
        <end position="76"/>
    </location>
</feature>
<protein>
    <recommendedName>
        <fullName evidence="11">DNA ligase</fullName>
    </recommendedName>
</protein>
<evidence type="ECO:0000313" key="10">
    <source>
        <dbReference type="Proteomes" id="UP001230188"/>
    </source>
</evidence>
<comment type="caution">
    <text evidence="9">The sequence shown here is derived from an EMBL/GenBank/DDBJ whole genome shotgun (WGS) entry which is preliminary data.</text>
</comment>
<keyword evidence="5" id="KW-0539">Nucleus</keyword>
<dbReference type="SUPFAM" id="SSF52113">
    <property type="entry name" value="BRCT domain"/>
    <property type="match status" value="1"/>
</dbReference>
<keyword evidence="2" id="KW-0479">Metal-binding</keyword>
<evidence type="ECO:0000256" key="1">
    <source>
        <dbReference type="ARBA" id="ARBA00004123"/>
    </source>
</evidence>
<dbReference type="Gene3D" id="3.40.50.10190">
    <property type="entry name" value="BRCT domain"/>
    <property type="match status" value="1"/>
</dbReference>
<reference evidence="9" key="1">
    <citation type="submission" date="2023-01" db="EMBL/GenBank/DDBJ databases">
        <title>Metagenome sequencing of chrysophaentin producing Chrysophaeum taylorii.</title>
        <authorList>
            <person name="Davison J."/>
            <person name="Bewley C."/>
        </authorList>
    </citation>
    <scope>NUCLEOTIDE SEQUENCE</scope>
    <source>
        <strain evidence="9">NIES-1699</strain>
    </source>
</reference>
<dbReference type="SUPFAM" id="SSF57716">
    <property type="entry name" value="Glucocorticoid receptor-like (DNA-binding domain)"/>
    <property type="match status" value="1"/>
</dbReference>
<dbReference type="PROSITE" id="PS50064">
    <property type="entry name" value="ZF_PARP_2"/>
    <property type="match status" value="1"/>
</dbReference>
<dbReference type="SUPFAM" id="SSF46565">
    <property type="entry name" value="Chaperone J-domain"/>
    <property type="match status" value="1"/>
</dbReference>
<dbReference type="SMART" id="SM01336">
    <property type="entry name" value="zf-PARP"/>
    <property type="match status" value="1"/>
</dbReference>
<dbReference type="Proteomes" id="UP001230188">
    <property type="component" value="Unassembled WGS sequence"/>
</dbReference>
<evidence type="ECO:0000256" key="3">
    <source>
        <dbReference type="ARBA" id="ARBA00022771"/>
    </source>
</evidence>
<proteinExistence type="predicted"/>
<feature type="domain" description="BRCT" evidence="8">
    <location>
        <begin position="265"/>
        <end position="333"/>
    </location>
</feature>
<organism evidence="9 10">
    <name type="scientific">Chrysophaeum taylorii</name>
    <dbReference type="NCBI Taxonomy" id="2483200"/>
    <lineage>
        <taxon>Eukaryota</taxon>
        <taxon>Sar</taxon>
        <taxon>Stramenopiles</taxon>
        <taxon>Ochrophyta</taxon>
        <taxon>Pelagophyceae</taxon>
        <taxon>Pelagomonadales</taxon>
        <taxon>Pelagomonadaceae</taxon>
        <taxon>Chrysophaeum</taxon>
    </lineage>
</organism>
<evidence type="ECO:0000259" key="7">
    <source>
        <dbReference type="PROSITE" id="PS50076"/>
    </source>
</evidence>
<dbReference type="PROSITE" id="PS50076">
    <property type="entry name" value="DNAJ_2"/>
    <property type="match status" value="1"/>
</dbReference>
<accession>A0AAD7UJ03</accession>
<feature type="domain" description="PARP-type" evidence="6">
    <location>
        <begin position="116"/>
        <end position="210"/>
    </location>
</feature>
<name>A0AAD7UJ03_9STRA</name>
<evidence type="ECO:0008006" key="11">
    <source>
        <dbReference type="Google" id="ProtNLM"/>
    </source>
</evidence>
<evidence type="ECO:0000313" key="9">
    <source>
        <dbReference type="EMBL" id="KAJ8608077.1"/>
    </source>
</evidence>
<dbReference type="AlphaFoldDB" id="A0AAD7UJ03"/>
<dbReference type="InterPro" id="IPR036420">
    <property type="entry name" value="BRCT_dom_sf"/>
</dbReference>
<dbReference type="InterPro" id="IPR036957">
    <property type="entry name" value="Znf_PARP_sf"/>
</dbReference>
<sequence>MSKRKVRECLSALGEVDLSACGDVEEEFQAVKRAYFREILVAHPDKGGSPERFREIQASFEVLRELYRKGKIASFGGSTGEQSTAYAEAEAEVERAPVPSWEYYAAAAAEEGVALYKVEPAKSGRSKCRQKGSAKKCVDTKIPLGAIRVGSLDPEAGAYSRWQHLECWRVPSALWLGFPDKDPATIEQALLRMSDLLLVGVAELDPEDRRVFVAHCGDEANWARRSKRGAATYERTTKEKKRAEQPATRELAAFGNFVVPRSSGARAASLSGKTVVLTGIFPELGGGRGLNLGKARAKTLVEDFGGRVTSAVSGRTDILLVGQEPGASKVSKAIESQTCQLIDLAQLKAYIEGTLALEDAPPAQITSFSRGYRGNAIALVDRPAVDRLMDQQEEPELLRRKKRRGPGR</sequence>
<keyword evidence="3" id="KW-0863">Zinc-finger</keyword>
<comment type="subcellular location">
    <subcellularLocation>
        <location evidence="1">Nucleus</location>
    </subcellularLocation>
</comment>
<gene>
    <name evidence="9" type="ORF">CTAYLR_009625</name>
</gene>
<dbReference type="InterPro" id="IPR001623">
    <property type="entry name" value="DnaJ_domain"/>
</dbReference>
<dbReference type="PROSITE" id="PS50172">
    <property type="entry name" value="BRCT"/>
    <property type="match status" value="1"/>
</dbReference>
<evidence type="ECO:0000259" key="6">
    <source>
        <dbReference type="PROSITE" id="PS50064"/>
    </source>
</evidence>